<protein>
    <submittedName>
        <fullName evidence="2">PilZ domain-containing protein</fullName>
    </submittedName>
</protein>
<dbReference type="EMBL" id="FUYA01000004">
    <property type="protein sequence ID" value="SKA71423.1"/>
    <property type="molecule type" value="Genomic_DNA"/>
</dbReference>
<dbReference type="Pfam" id="PF07238">
    <property type="entry name" value="PilZ"/>
    <property type="match status" value="1"/>
</dbReference>
<proteinExistence type="predicted"/>
<dbReference type="RefSeq" id="WP_078684760.1">
    <property type="nucleotide sequence ID" value="NZ_FUYA01000004.1"/>
</dbReference>
<dbReference type="GO" id="GO:0035438">
    <property type="term" value="F:cyclic-di-GMP binding"/>
    <property type="evidence" value="ECO:0007669"/>
    <property type="project" value="InterPro"/>
</dbReference>
<gene>
    <name evidence="2" type="ORF">SAMN02745702_01476</name>
</gene>
<evidence type="ECO:0000313" key="3">
    <source>
        <dbReference type="Proteomes" id="UP000189733"/>
    </source>
</evidence>
<name>A0A1T4W2H7_9BACT</name>
<sequence length="171" mass="19501">MEHSEFSRVETRIRGYARHIDSASSLPMQHDQVGHDTPDLSSANLQEALVEYLQMINAKLDALLGLIGQEHLENEFETSIEIVELSGSGLSFVCPDKEFNPGDILEFALMIGQFPLHVAAAVGVVSERRIRDTQTVCDVDFTKVRQNDREAIVRFVFKEERERIRQQKWTD</sequence>
<reference evidence="2 3" key="1">
    <citation type="submission" date="2017-02" db="EMBL/GenBank/DDBJ databases">
        <authorList>
            <person name="Peterson S.W."/>
        </authorList>
    </citation>
    <scope>NUCLEOTIDE SEQUENCE [LARGE SCALE GENOMIC DNA]</scope>
    <source>
        <strain evidence="2 3">DSM 18034</strain>
    </source>
</reference>
<keyword evidence="3" id="KW-1185">Reference proteome</keyword>
<evidence type="ECO:0000259" key="1">
    <source>
        <dbReference type="Pfam" id="PF07238"/>
    </source>
</evidence>
<dbReference type="Gene3D" id="2.40.10.220">
    <property type="entry name" value="predicted glycosyltransferase like domains"/>
    <property type="match status" value="1"/>
</dbReference>
<dbReference type="AlphaFoldDB" id="A0A1T4W2H7"/>
<feature type="domain" description="PilZ" evidence="1">
    <location>
        <begin position="81"/>
        <end position="157"/>
    </location>
</feature>
<accession>A0A1T4W2H7</accession>
<organism evidence="2 3">
    <name type="scientific">Desulfobaculum bizertense DSM 18034</name>
    <dbReference type="NCBI Taxonomy" id="1121442"/>
    <lineage>
        <taxon>Bacteria</taxon>
        <taxon>Pseudomonadati</taxon>
        <taxon>Thermodesulfobacteriota</taxon>
        <taxon>Desulfovibrionia</taxon>
        <taxon>Desulfovibrionales</taxon>
        <taxon>Desulfovibrionaceae</taxon>
        <taxon>Desulfobaculum</taxon>
    </lineage>
</organism>
<dbReference type="OrthoDB" id="5516626at2"/>
<dbReference type="InterPro" id="IPR009875">
    <property type="entry name" value="PilZ_domain"/>
</dbReference>
<dbReference type="STRING" id="1121442.SAMN02745702_01476"/>
<dbReference type="Proteomes" id="UP000189733">
    <property type="component" value="Unassembled WGS sequence"/>
</dbReference>
<evidence type="ECO:0000313" key="2">
    <source>
        <dbReference type="EMBL" id="SKA71423.1"/>
    </source>
</evidence>